<name>A0A8G1RJV5_9EURO</name>
<dbReference type="Proteomes" id="UP000249789">
    <property type="component" value="Unassembled WGS sequence"/>
</dbReference>
<dbReference type="RefSeq" id="XP_040797488.1">
    <property type="nucleotide sequence ID" value="XM_040945542.1"/>
</dbReference>
<dbReference type="EMBL" id="KZ824679">
    <property type="protein sequence ID" value="RAK73478.1"/>
    <property type="molecule type" value="Genomic_DNA"/>
</dbReference>
<gene>
    <name evidence="3" type="ORF">BO72DRAFT_451660</name>
</gene>
<dbReference type="GeneID" id="63862875"/>
<reference evidence="3 4" key="1">
    <citation type="submission" date="2018-02" db="EMBL/GenBank/DDBJ databases">
        <title>The genomes of Aspergillus section Nigri reveals drivers in fungal speciation.</title>
        <authorList>
            <consortium name="DOE Joint Genome Institute"/>
            <person name="Vesth T.C."/>
            <person name="Nybo J."/>
            <person name="Theobald S."/>
            <person name="Brandl J."/>
            <person name="Frisvad J.C."/>
            <person name="Nielsen K.F."/>
            <person name="Lyhne E.K."/>
            <person name="Kogle M.E."/>
            <person name="Kuo A."/>
            <person name="Riley R."/>
            <person name="Clum A."/>
            <person name="Nolan M."/>
            <person name="Lipzen A."/>
            <person name="Salamov A."/>
            <person name="Henrissat B."/>
            <person name="Wiebenga A."/>
            <person name="De vries R.P."/>
            <person name="Grigoriev I.V."/>
            <person name="Mortensen U.H."/>
            <person name="Andersen M.R."/>
            <person name="Baker S.E."/>
        </authorList>
    </citation>
    <scope>NUCLEOTIDE SEQUENCE [LARGE SCALE GENOMIC DNA]</scope>
    <source>
        <strain evidence="3 4">CBS 313.89</strain>
    </source>
</reference>
<feature type="compositionally biased region" description="Polar residues" evidence="1">
    <location>
        <begin position="31"/>
        <end position="42"/>
    </location>
</feature>
<evidence type="ECO:0000256" key="2">
    <source>
        <dbReference type="SAM" id="SignalP"/>
    </source>
</evidence>
<evidence type="ECO:0000313" key="3">
    <source>
        <dbReference type="EMBL" id="RAK73478.1"/>
    </source>
</evidence>
<protein>
    <submittedName>
        <fullName evidence="3">Uncharacterized protein</fullName>
    </submittedName>
</protein>
<evidence type="ECO:0000313" key="4">
    <source>
        <dbReference type="Proteomes" id="UP000249789"/>
    </source>
</evidence>
<organism evidence="3 4">
    <name type="scientific">Aspergillus fijiensis CBS 313.89</name>
    <dbReference type="NCBI Taxonomy" id="1448319"/>
    <lineage>
        <taxon>Eukaryota</taxon>
        <taxon>Fungi</taxon>
        <taxon>Dikarya</taxon>
        <taxon>Ascomycota</taxon>
        <taxon>Pezizomycotina</taxon>
        <taxon>Eurotiomycetes</taxon>
        <taxon>Eurotiomycetidae</taxon>
        <taxon>Eurotiales</taxon>
        <taxon>Aspergillaceae</taxon>
        <taxon>Aspergillus</taxon>
    </lineage>
</organism>
<feature type="region of interest" description="Disordered" evidence="1">
    <location>
        <begin position="31"/>
        <end position="57"/>
    </location>
</feature>
<proteinExistence type="predicted"/>
<dbReference type="VEuPathDB" id="FungiDB:BO72DRAFT_451660"/>
<evidence type="ECO:0000256" key="1">
    <source>
        <dbReference type="SAM" id="MobiDB-lite"/>
    </source>
</evidence>
<feature type="chain" id="PRO_5034053231" evidence="2">
    <location>
        <begin position="26"/>
        <end position="57"/>
    </location>
</feature>
<dbReference type="AlphaFoldDB" id="A0A8G1RJV5"/>
<accession>A0A8G1RJV5</accession>
<feature type="signal peptide" evidence="2">
    <location>
        <begin position="1"/>
        <end position="25"/>
    </location>
</feature>
<sequence>MECSSTWLSLPRLGTFLLSIGAIMSSQHLPWSPGSYSPQPQRSVGAGGGDSGPQICG</sequence>
<keyword evidence="4" id="KW-1185">Reference proteome</keyword>
<keyword evidence="2" id="KW-0732">Signal</keyword>